<evidence type="ECO:0000313" key="3">
    <source>
        <dbReference type="EMBL" id="CAI9781400.1"/>
    </source>
</evidence>
<dbReference type="SUPFAM" id="SSF51735">
    <property type="entry name" value="NAD(P)-binding Rossmann-fold domains"/>
    <property type="match status" value="1"/>
</dbReference>
<evidence type="ECO:0000256" key="1">
    <source>
        <dbReference type="ARBA" id="ARBA00006484"/>
    </source>
</evidence>
<keyword evidence="4" id="KW-1185">Reference proteome</keyword>
<dbReference type="PRINTS" id="PR00081">
    <property type="entry name" value="GDHRDH"/>
</dbReference>
<keyword evidence="2" id="KW-0560">Oxidoreductase</keyword>
<name>A0AAD2A4I9_9LAMI</name>
<dbReference type="NCBIfam" id="NF005559">
    <property type="entry name" value="PRK07231.1"/>
    <property type="match status" value="1"/>
</dbReference>
<reference evidence="3" key="1">
    <citation type="submission" date="2023-05" db="EMBL/GenBank/DDBJ databases">
        <authorList>
            <person name="Huff M."/>
        </authorList>
    </citation>
    <scope>NUCLEOTIDE SEQUENCE</scope>
</reference>
<dbReference type="PROSITE" id="PS00061">
    <property type="entry name" value="ADH_SHORT"/>
    <property type="match status" value="1"/>
</dbReference>
<dbReference type="PANTHER" id="PTHR43180">
    <property type="entry name" value="3-OXOACYL-(ACYL-CARRIER-PROTEIN) REDUCTASE (AFU_ORTHOLOGUE AFUA_6G11210)"/>
    <property type="match status" value="1"/>
</dbReference>
<dbReference type="Proteomes" id="UP000834106">
    <property type="component" value="Chromosome 18"/>
</dbReference>
<protein>
    <submittedName>
        <fullName evidence="3">Uncharacterized protein</fullName>
    </submittedName>
</protein>
<dbReference type="PRINTS" id="PR00080">
    <property type="entry name" value="SDRFAMILY"/>
</dbReference>
<dbReference type="FunFam" id="3.40.50.720:FF:000084">
    <property type="entry name" value="Short-chain dehydrogenase reductase"/>
    <property type="match status" value="1"/>
</dbReference>
<dbReference type="PANTHER" id="PTHR43180:SF30">
    <property type="entry name" value="MOMILACTONE A SYNTHASE"/>
    <property type="match status" value="1"/>
</dbReference>
<dbReference type="EMBL" id="OU503053">
    <property type="protein sequence ID" value="CAI9781400.1"/>
    <property type="molecule type" value="Genomic_DNA"/>
</dbReference>
<dbReference type="CDD" id="cd05326">
    <property type="entry name" value="secoisolariciresinol-DH_like_SDR_c"/>
    <property type="match status" value="1"/>
</dbReference>
<gene>
    <name evidence="3" type="ORF">FPE_LOCUS28830</name>
</gene>
<dbReference type="InterPro" id="IPR020904">
    <property type="entry name" value="Sc_DH/Rdtase_CS"/>
</dbReference>
<dbReference type="GO" id="GO:0016616">
    <property type="term" value="F:oxidoreductase activity, acting on the CH-OH group of donors, NAD or NADP as acceptor"/>
    <property type="evidence" value="ECO:0007669"/>
    <property type="project" value="InterPro"/>
</dbReference>
<dbReference type="Gene3D" id="3.40.50.720">
    <property type="entry name" value="NAD(P)-binding Rossmann-like Domain"/>
    <property type="match status" value="1"/>
</dbReference>
<dbReference type="InterPro" id="IPR002347">
    <property type="entry name" value="SDR_fam"/>
</dbReference>
<accession>A0AAD2A4I9</accession>
<dbReference type="InterPro" id="IPR045309">
    <property type="entry name" value="ABA2-like"/>
</dbReference>
<dbReference type="InterPro" id="IPR036291">
    <property type="entry name" value="NAD(P)-bd_dom_sf"/>
</dbReference>
<evidence type="ECO:0000313" key="4">
    <source>
        <dbReference type="Proteomes" id="UP000834106"/>
    </source>
</evidence>
<organism evidence="3 4">
    <name type="scientific">Fraxinus pennsylvanica</name>
    <dbReference type="NCBI Taxonomy" id="56036"/>
    <lineage>
        <taxon>Eukaryota</taxon>
        <taxon>Viridiplantae</taxon>
        <taxon>Streptophyta</taxon>
        <taxon>Embryophyta</taxon>
        <taxon>Tracheophyta</taxon>
        <taxon>Spermatophyta</taxon>
        <taxon>Magnoliopsida</taxon>
        <taxon>eudicotyledons</taxon>
        <taxon>Gunneridae</taxon>
        <taxon>Pentapetalae</taxon>
        <taxon>asterids</taxon>
        <taxon>lamiids</taxon>
        <taxon>Lamiales</taxon>
        <taxon>Oleaceae</taxon>
        <taxon>Oleeae</taxon>
        <taxon>Fraxinus</taxon>
    </lineage>
</organism>
<dbReference type="Pfam" id="PF13561">
    <property type="entry name" value="adh_short_C2"/>
    <property type="match status" value="1"/>
</dbReference>
<comment type="similarity">
    <text evidence="1">Belongs to the short-chain dehydrogenases/reductases (SDR) family.</text>
</comment>
<proteinExistence type="inferred from homology"/>
<sequence>MSLNFTRPVVRPSQTLTSASVNFLHFRRRCVHSPFSVVCLCCPDPSSSSDVVCLYCPCPQAAFLNRLGGNCRKNGEGETQSVGLIWHRWCWQECIICSTFICFGNYEFSGGVGKSALSALLSFALATMNFQHYKRRLKVQRNTNSHSPLRRSMGSASMASTLVGRLEGKVALITGAATGIGESTARLFVKHGAKVLVADINDELGEKVCKELGPSSAFFVHCDVTNESDVEAAVNTAVAKFGKLDIMYNNAGIGGIPNPSILEIEKSEFEKIINVNLVGAFLGAKHAARVMIPNRRGNIITTASTCSKIGGGSSHNYVSSKHGVVGLTKNLAVELGQHGIRVNCVSPHVVPTRQSKEFYKMDDEGCRGVYSVLKGVYLQPEDVAEAVLFLASDESKCVHGHNLFVDGGITIANSKFSMFE</sequence>
<evidence type="ECO:0000256" key="2">
    <source>
        <dbReference type="ARBA" id="ARBA00023002"/>
    </source>
</evidence>
<dbReference type="AlphaFoldDB" id="A0AAD2A4I9"/>